<proteinExistence type="predicted"/>
<evidence type="ECO:0000313" key="1">
    <source>
        <dbReference type="EMBL" id="KGA13451.1"/>
    </source>
</evidence>
<sequence length="89" mass="10296">MLDQLFEGEGAYGWSSEKILDLESRLIAPGEDEGVMLGIDDAALLLQGMAFTEVMSQEFPWIDTVRWVTDFVTEELRKHWSEEEWRSIN</sequence>
<comment type="caution">
    <text evidence="1">The sequence shown here is derived from an EMBL/GenBank/DDBJ whole genome shotgun (WGS) entry which is preliminary data.</text>
</comment>
<organism evidence="1">
    <name type="scientific">freshwater metagenome</name>
    <dbReference type="NCBI Taxonomy" id="449393"/>
    <lineage>
        <taxon>unclassified sequences</taxon>
        <taxon>metagenomes</taxon>
        <taxon>ecological metagenomes</taxon>
    </lineage>
</organism>
<protein>
    <submittedName>
        <fullName evidence="1">Uncharacterized protein</fullName>
    </submittedName>
</protein>
<accession>A0A094QGL7</accession>
<name>A0A094QGL7_9ZZZZ</name>
<dbReference type="EMBL" id="JNSL01000186">
    <property type="protein sequence ID" value="KGA13451.1"/>
    <property type="molecule type" value="Genomic_DNA"/>
</dbReference>
<gene>
    <name evidence="1" type="ORF">GM51_19705</name>
</gene>
<dbReference type="AlphaFoldDB" id="A0A094QGL7"/>
<reference evidence="1" key="1">
    <citation type="submission" date="2014-06" db="EMBL/GenBank/DDBJ databases">
        <title>Key roles for freshwater Actinobacteria revealed by deep metagenomic sequencing.</title>
        <authorList>
            <person name="Ghai R."/>
            <person name="Mizuno C.M."/>
            <person name="Picazo A."/>
            <person name="Camacho A."/>
            <person name="Rodriguez-Valera F."/>
        </authorList>
    </citation>
    <scope>NUCLEOTIDE SEQUENCE</scope>
</reference>